<name>A0AAD8FVD4_ACIOX</name>
<dbReference type="Proteomes" id="UP001230051">
    <property type="component" value="Unassembled WGS sequence"/>
</dbReference>
<sequence length="92" mass="10474">MSRCRKKLPVAACPASVLPQRAGNPKESSIILHAKVCSKTATTTLFSRLNNFLRRQKKECRRDSLTLSEEASKLKQALRWRRLFCMPVKTVS</sequence>
<evidence type="ECO:0000313" key="2">
    <source>
        <dbReference type="Proteomes" id="UP001230051"/>
    </source>
</evidence>
<evidence type="ECO:0000313" key="1">
    <source>
        <dbReference type="EMBL" id="KAK1157293.1"/>
    </source>
</evidence>
<reference evidence="1" key="1">
    <citation type="submission" date="2022-02" db="EMBL/GenBank/DDBJ databases">
        <title>Atlantic sturgeon de novo genome assembly.</title>
        <authorList>
            <person name="Stock M."/>
            <person name="Klopp C."/>
            <person name="Guiguen Y."/>
            <person name="Cabau C."/>
            <person name="Parinello H."/>
            <person name="Santidrian Yebra-Pimentel E."/>
            <person name="Kuhl H."/>
            <person name="Dirks R.P."/>
            <person name="Guessner J."/>
            <person name="Wuertz S."/>
            <person name="Du K."/>
            <person name="Schartl M."/>
        </authorList>
    </citation>
    <scope>NUCLEOTIDE SEQUENCE</scope>
    <source>
        <strain evidence="1">STURGEONOMICS-FGT-2020</strain>
        <tissue evidence="1">Whole blood</tissue>
    </source>
</reference>
<accession>A0AAD8FVD4</accession>
<protein>
    <submittedName>
        <fullName evidence="1">Uncharacterized protein</fullName>
    </submittedName>
</protein>
<dbReference type="EMBL" id="JAGXEW010000026">
    <property type="protein sequence ID" value="KAK1157293.1"/>
    <property type="molecule type" value="Genomic_DNA"/>
</dbReference>
<proteinExistence type="predicted"/>
<keyword evidence="2" id="KW-1185">Reference proteome</keyword>
<dbReference type="AlphaFoldDB" id="A0AAD8FVD4"/>
<organism evidence="1 2">
    <name type="scientific">Acipenser oxyrinchus oxyrinchus</name>
    <dbReference type="NCBI Taxonomy" id="40147"/>
    <lineage>
        <taxon>Eukaryota</taxon>
        <taxon>Metazoa</taxon>
        <taxon>Chordata</taxon>
        <taxon>Craniata</taxon>
        <taxon>Vertebrata</taxon>
        <taxon>Euteleostomi</taxon>
        <taxon>Actinopterygii</taxon>
        <taxon>Chondrostei</taxon>
        <taxon>Acipenseriformes</taxon>
        <taxon>Acipenseridae</taxon>
        <taxon>Acipenser</taxon>
    </lineage>
</organism>
<comment type="caution">
    <text evidence="1">The sequence shown here is derived from an EMBL/GenBank/DDBJ whole genome shotgun (WGS) entry which is preliminary data.</text>
</comment>
<gene>
    <name evidence="1" type="ORF">AOXY_G24917</name>
</gene>